<dbReference type="InterPro" id="IPR036526">
    <property type="entry name" value="C-N_Hydrolase_sf"/>
</dbReference>
<evidence type="ECO:0000256" key="7">
    <source>
        <dbReference type="ARBA" id="ARBA00023315"/>
    </source>
</evidence>
<name>A0A381N212_9ZZZZ</name>
<dbReference type="NCBIfam" id="TIGR00546">
    <property type="entry name" value="lnt"/>
    <property type="match status" value="1"/>
</dbReference>
<evidence type="ECO:0000256" key="6">
    <source>
        <dbReference type="ARBA" id="ARBA00023136"/>
    </source>
</evidence>
<gene>
    <name evidence="10" type="ORF">METZ01_LOCUS938</name>
</gene>
<evidence type="ECO:0000256" key="8">
    <source>
        <dbReference type="SAM" id="Phobius"/>
    </source>
</evidence>
<reference evidence="10" key="1">
    <citation type="submission" date="2018-05" db="EMBL/GenBank/DDBJ databases">
        <authorList>
            <person name="Lanie J.A."/>
            <person name="Ng W.-L."/>
            <person name="Kazmierczak K.M."/>
            <person name="Andrzejewski T.M."/>
            <person name="Davidsen T.M."/>
            <person name="Wayne K.J."/>
            <person name="Tettelin H."/>
            <person name="Glass J.I."/>
            <person name="Rusch D."/>
            <person name="Podicherti R."/>
            <person name="Tsui H.-C.T."/>
            <person name="Winkler M.E."/>
        </authorList>
    </citation>
    <scope>NUCLEOTIDE SEQUENCE</scope>
</reference>
<dbReference type="AlphaFoldDB" id="A0A381N212"/>
<dbReference type="PANTHER" id="PTHR38686:SF1">
    <property type="entry name" value="APOLIPOPROTEIN N-ACYLTRANSFERASE"/>
    <property type="match status" value="1"/>
</dbReference>
<keyword evidence="5 8" id="KW-1133">Transmembrane helix</keyword>
<organism evidence="10">
    <name type="scientific">marine metagenome</name>
    <dbReference type="NCBI Taxonomy" id="408172"/>
    <lineage>
        <taxon>unclassified sequences</taxon>
        <taxon>metagenomes</taxon>
        <taxon>ecological metagenomes</taxon>
    </lineage>
</organism>
<dbReference type="GO" id="GO:0016410">
    <property type="term" value="F:N-acyltransferase activity"/>
    <property type="evidence" value="ECO:0007669"/>
    <property type="project" value="InterPro"/>
</dbReference>
<dbReference type="CDD" id="cd07571">
    <property type="entry name" value="ALP_N-acyl_transferase"/>
    <property type="match status" value="1"/>
</dbReference>
<evidence type="ECO:0000256" key="5">
    <source>
        <dbReference type="ARBA" id="ARBA00022989"/>
    </source>
</evidence>
<dbReference type="GO" id="GO:0005886">
    <property type="term" value="C:plasma membrane"/>
    <property type="evidence" value="ECO:0007669"/>
    <property type="project" value="UniProtKB-SubCell"/>
</dbReference>
<sequence length="274" mass="31606">MNLSDFRDMKEVASKLIRYSEPNKNKKTIFVWPEGVFSSEDFSQLKDIKYLFKKNFSKNHLIIFGVNTTKRDLAGEKYFNSMLVVDKNLNVISQYDKKKLVPFGEFLPFENFFNMIGIKKITPGYSSFSKGNTKSVIKLKFDSTNISLLSLICYEIIFPHLVENNKNQFNFIINISEDAWFGDSIGPHQHFAKAIFRSIESKTYTIRSANRGISAFLNPNGKILKSLKPNEIGNIELDLPIIKTTNNTSKKSLIFLSLLTTYILIFFTLRKFKL</sequence>
<evidence type="ECO:0000256" key="2">
    <source>
        <dbReference type="ARBA" id="ARBA00022475"/>
    </source>
</evidence>
<keyword evidence="3" id="KW-0808">Transferase</keyword>
<dbReference type="EMBL" id="UINC01000051">
    <property type="protein sequence ID" value="SUZ48084.1"/>
    <property type="molecule type" value="Genomic_DNA"/>
</dbReference>
<keyword evidence="6 8" id="KW-0472">Membrane</keyword>
<dbReference type="PANTHER" id="PTHR38686">
    <property type="entry name" value="APOLIPOPROTEIN N-ACYLTRANSFERASE"/>
    <property type="match status" value="1"/>
</dbReference>
<evidence type="ECO:0000313" key="10">
    <source>
        <dbReference type="EMBL" id="SUZ48084.1"/>
    </source>
</evidence>
<keyword evidence="4 8" id="KW-0812">Transmembrane</keyword>
<evidence type="ECO:0000256" key="4">
    <source>
        <dbReference type="ARBA" id="ARBA00022692"/>
    </source>
</evidence>
<feature type="domain" description="CN hydrolase" evidence="9">
    <location>
        <begin position="1"/>
        <end position="241"/>
    </location>
</feature>
<keyword evidence="7" id="KW-0012">Acyltransferase</keyword>
<comment type="subcellular location">
    <subcellularLocation>
        <location evidence="1">Cell membrane</location>
        <topology evidence="1">Multi-pass membrane protein</topology>
    </subcellularLocation>
</comment>
<dbReference type="PROSITE" id="PS50263">
    <property type="entry name" value="CN_HYDROLASE"/>
    <property type="match status" value="1"/>
</dbReference>
<dbReference type="Pfam" id="PF00795">
    <property type="entry name" value="CN_hydrolase"/>
    <property type="match status" value="1"/>
</dbReference>
<dbReference type="GO" id="GO:0042158">
    <property type="term" value="P:lipoprotein biosynthetic process"/>
    <property type="evidence" value="ECO:0007669"/>
    <property type="project" value="InterPro"/>
</dbReference>
<evidence type="ECO:0000259" key="9">
    <source>
        <dbReference type="PROSITE" id="PS50263"/>
    </source>
</evidence>
<evidence type="ECO:0000256" key="1">
    <source>
        <dbReference type="ARBA" id="ARBA00004651"/>
    </source>
</evidence>
<dbReference type="SUPFAM" id="SSF56317">
    <property type="entry name" value="Carbon-nitrogen hydrolase"/>
    <property type="match status" value="1"/>
</dbReference>
<keyword evidence="2" id="KW-1003">Cell membrane</keyword>
<accession>A0A381N212</accession>
<proteinExistence type="predicted"/>
<evidence type="ECO:0000256" key="3">
    <source>
        <dbReference type="ARBA" id="ARBA00022679"/>
    </source>
</evidence>
<dbReference type="InterPro" id="IPR004563">
    <property type="entry name" value="Apolipo_AcylTrfase"/>
</dbReference>
<protein>
    <recommendedName>
        <fullName evidence="9">CN hydrolase domain-containing protein</fullName>
    </recommendedName>
</protein>
<dbReference type="Gene3D" id="3.60.110.10">
    <property type="entry name" value="Carbon-nitrogen hydrolase"/>
    <property type="match status" value="1"/>
</dbReference>
<feature type="transmembrane region" description="Helical" evidence="8">
    <location>
        <begin position="252"/>
        <end position="269"/>
    </location>
</feature>
<dbReference type="InterPro" id="IPR003010">
    <property type="entry name" value="C-N_Hydrolase"/>
</dbReference>